<feature type="compositionally biased region" description="Polar residues" evidence="1">
    <location>
        <begin position="193"/>
        <end position="204"/>
    </location>
</feature>
<evidence type="ECO:0000256" key="1">
    <source>
        <dbReference type="SAM" id="MobiDB-lite"/>
    </source>
</evidence>
<keyword evidence="3" id="KW-1185">Reference proteome</keyword>
<sequence>MALDKHARFANCVNHREASGSNTGVFLGRGERSISWGATDAIARVELDGVNILKTEVLPRLSETLASSDLAHPIRAPKDWPSRFGIRRCSLPPTACCRPIRYTSDSSHQTFPAYFLGYGSGLSRQGWETITPGCAGAFPVQHVLEIYCSQPTSDNFLHHIETDSLFVSAMPPLPIIPTSNRFGVSSKNEHRTTQPTTLSRSVSQHDTAMVTNTNVHEGNDHNSEWVKVENKPENDLNPEYVGCILKPSEALPKGFIEGPPQRAYGHFFVISEVSGTGDLKICMITSNCKAKQKKMRIRGSEEERPESAEELVMEGTCPLQVRSWLKVGERYGISALRKSGGPISTNMPLLKESMNWV</sequence>
<evidence type="ECO:0000313" key="2">
    <source>
        <dbReference type="EMBL" id="UQC76736.1"/>
    </source>
</evidence>
<dbReference type="KEGG" id="clup:CLUP02_18251"/>
<name>A0A9Q8SGZ9_9PEZI</name>
<gene>
    <name evidence="2" type="ORF">CLUP02_18251</name>
</gene>
<accession>A0A9Q8SGZ9</accession>
<dbReference type="Proteomes" id="UP000830671">
    <property type="component" value="Chromosome 10"/>
</dbReference>
<organism evidence="2 3">
    <name type="scientific">Colletotrichum lupini</name>
    <dbReference type="NCBI Taxonomy" id="145971"/>
    <lineage>
        <taxon>Eukaryota</taxon>
        <taxon>Fungi</taxon>
        <taxon>Dikarya</taxon>
        <taxon>Ascomycota</taxon>
        <taxon>Pezizomycotina</taxon>
        <taxon>Sordariomycetes</taxon>
        <taxon>Hypocreomycetidae</taxon>
        <taxon>Glomerellales</taxon>
        <taxon>Glomerellaceae</taxon>
        <taxon>Colletotrichum</taxon>
        <taxon>Colletotrichum acutatum species complex</taxon>
    </lineage>
</organism>
<proteinExistence type="predicted"/>
<dbReference type="GeneID" id="73352163"/>
<dbReference type="RefSeq" id="XP_049138377.1">
    <property type="nucleotide sequence ID" value="XM_049297153.1"/>
</dbReference>
<dbReference type="AlphaFoldDB" id="A0A9Q8SGZ9"/>
<evidence type="ECO:0000313" key="3">
    <source>
        <dbReference type="Proteomes" id="UP000830671"/>
    </source>
</evidence>
<protein>
    <submittedName>
        <fullName evidence="2">Uncharacterized protein</fullName>
    </submittedName>
</protein>
<feature type="region of interest" description="Disordered" evidence="1">
    <location>
        <begin position="180"/>
        <end position="204"/>
    </location>
</feature>
<dbReference type="EMBL" id="CP019472">
    <property type="protein sequence ID" value="UQC76736.1"/>
    <property type="molecule type" value="Genomic_DNA"/>
</dbReference>
<reference evidence="2" key="1">
    <citation type="journal article" date="2021" name="Mol. Plant Microbe Interact.">
        <title>Complete Genome Sequence of the Plant-Pathogenic Fungus Colletotrichum lupini.</title>
        <authorList>
            <person name="Baroncelli R."/>
            <person name="Pensec F."/>
            <person name="Da Lio D."/>
            <person name="Boufleur T."/>
            <person name="Vicente I."/>
            <person name="Sarrocco S."/>
            <person name="Picot A."/>
            <person name="Baraldi E."/>
            <person name="Sukno S."/>
            <person name="Thon M."/>
            <person name="Le Floch G."/>
        </authorList>
    </citation>
    <scope>NUCLEOTIDE SEQUENCE</scope>
    <source>
        <strain evidence="2">IMI 504893</strain>
    </source>
</reference>